<dbReference type="CDD" id="cd04182">
    <property type="entry name" value="GT_2_like_f"/>
    <property type="match status" value="1"/>
</dbReference>
<dbReference type="InterPro" id="IPR025877">
    <property type="entry name" value="MobA-like_NTP_Trfase"/>
</dbReference>
<keyword evidence="3" id="KW-1185">Reference proteome</keyword>
<protein>
    <submittedName>
        <fullName evidence="2">Nucleotidyltransferase family protein</fullName>
    </submittedName>
</protein>
<reference evidence="2 3" key="1">
    <citation type="submission" date="2023-09" db="EMBL/GenBank/DDBJ databases">
        <authorList>
            <person name="Rey-Velasco X."/>
        </authorList>
    </citation>
    <scope>NUCLEOTIDE SEQUENCE [LARGE SCALE GENOMIC DNA]</scope>
    <source>
        <strain evidence="2 3">P050</strain>
    </source>
</reference>
<evidence type="ECO:0000259" key="1">
    <source>
        <dbReference type="Pfam" id="PF12804"/>
    </source>
</evidence>
<dbReference type="Proteomes" id="UP001252186">
    <property type="component" value="Unassembled WGS sequence"/>
</dbReference>
<proteinExistence type="predicted"/>
<organism evidence="2 3">
    <name type="scientific">Urechidicola vernalis</name>
    <dbReference type="NCBI Taxonomy" id="3075600"/>
    <lineage>
        <taxon>Bacteria</taxon>
        <taxon>Pseudomonadati</taxon>
        <taxon>Bacteroidota</taxon>
        <taxon>Flavobacteriia</taxon>
        <taxon>Flavobacteriales</taxon>
        <taxon>Flavobacteriaceae</taxon>
        <taxon>Urechidicola</taxon>
    </lineage>
</organism>
<evidence type="ECO:0000313" key="2">
    <source>
        <dbReference type="EMBL" id="MDT0552629.1"/>
    </source>
</evidence>
<dbReference type="EMBL" id="JAVRHV010000001">
    <property type="protein sequence ID" value="MDT0552629.1"/>
    <property type="molecule type" value="Genomic_DNA"/>
</dbReference>
<name>A0ABU2Y4P8_9FLAO</name>
<dbReference type="Pfam" id="PF12804">
    <property type="entry name" value="NTP_transf_3"/>
    <property type="match status" value="1"/>
</dbReference>
<dbReference type="RefSeq" id="WP_311592510.1">
    <property type="nucleotide sequence ID" value="NZ_JAVRHV010000001.1"/>
</dbReference>
<comment type="caution">
    <text evidence="2">The sequence shown here is derived from an EMBL/GenBank/DDBJ whole genome shotgun (WGS) entry which is preliminary data.</text>
</comment>
<accession>A0ABU2Y4P8</accession>
<dbReference type="Gene3D" id="3.90.550.10">
    <property type="entry name" value="Spore Coat Polysaccharide Biosynthesis Protein SpsA, Chain A"/>
    <property type="match status" value="1"/>
</dbReference>
<feature type="domain" description="MobA-like NTP transferase" evidence="1">
    <location>
        <begin position="7"/>
        <end position="168"/>
    </location>
</feature>
<evidence type="ECO:0000313" key="3">
    <source>
        <dbReference type="Proteomes" id="UP001252186"/>
    </source>
</evidence>
<dbReference type="InterPro" id="IPR029044">
    <property type="entry name" value="Nucleotide-diphossugar_trans"/>
</dbReference>
<dbReference type="SUPFAM" id="SSF53448">
    <property type="entry name" value="Nucleotide-diphospho-sugar transferases"/>
    <property type="match status" value="1"/>
</dbReference>
<dbReference type="PANTHER" id="PTHR43777">
    <property type="entry name" value="MOLYBDENUM COFACTOR CYTIDYLYLTRANSFERASE"/>
    <property type="match status" value="1"/>
</dbReference>
<dbReference type="PANTHER" id="PTHR43777:SF1">
    <property type="entry name" value="MOLYBDENUM COFACTOR CYTIDYLYLTRANSFERASE"/>
    <property type="match status" value="1"/>
</dbReference>
<sequence>MSNVKILLLAAGSSSRMGRPKQLLPWRNTTLIEHQINILLALNFPVTVVLGAYSNEIQEHIKMKPITIFTNRNWKDGMGSSISFGLVEMLKKTPTFDGVCVALVDQPLLTKSFLMKMIDSFNVTGKHIIVSSSKDNIQGPPVLFPSVYFNELIKLKGDFGAKQLIREQANKIKLVFGGDELIDIDTQEEYNKFFDKI</sequence>
<gene>
    <name evidence="2" type="ORF">RM519_05165</name>
</gene>